<keyword evidence="1" id="KW-1133">Transmembrane helix</keyword>
<dbReference type="KEGG" id="arf:AR1Y2_3311"/>
<dbReference type="OrthoDB" id="2051205at2"/>
<keyword evidence="1" id="KW-0472">Membrane</keyword>
<protein>
    <submittedName>
        <fullName evidence="2">Uncharacterized protein</fullName>
    </submittedName>
</protein>
<feature type="transmembrane region" description="Helical" evidence="1">
    <location>
        <begin position="132"/>
        <end position="159"/>
    </location>
</feature>
<reference evidence="2 3" key="1">
    <citation type="submission" date="2019-05" db="EMBL/GenBank/DDBJ databases">
        <title>Complete genome sequencing of Anaerostipes rhamnosivorans.</title>
        <authorList>
            <person name="Bui T.P.N."/>
            <person name="de Vos W.M."/>
        </authorList>
    </citation>
    <scope>NUCLEOTIDE SEQUENCE [LARGE SCALE GENOMIC DNA]</scope>
    <source>
        <strain evidence="2 3">1y2</strain>
    </source>
</reference>
<keyword evidence="3" id="KW-1185">Reference proteome</keyword>
<dbReference type="EMBL" id="CP040058">
    <property type="protein sequence ID" value="QCP36765.1"/>
    <property type="molecule type" value="Genomic_DNA"/>
</dbReference>
<gene>
    <name evidence="2" type="ORF">AR1Y2_3311</name>
</gene>
<feature type="transmembrane region" description="Helical" evidence="1">
    <location>
        <begin position="12"/>
        <end position="31"/>
    </location>
</feature>
<evidence type="ECO:0000256" key="1">
    <source>
        <dbReference type="SAM" id="Phobius"/>
    </source>
</evidence>
<proteinExistence type="predicted"/>
<dbReference type="AlphaFoldDB" id="A0A4P8IIQ5"/>
<evidence type="ECO:0000313" key="2">
    <source>
        <dbReference type="EMBL" id="QCP36765.1"/>
    </source>
</evidence>
<feature type="transmembrane region" description="Helical" evidence="1">
    <location>
        <begin position="52"/>
        <end position="72"/>
    </location>
</feature>
<accession>A0A4P8IIQ5</accession>
<feature type="transmembrane region" description="Helical" evidence="1">
    <location>
        <begin position="84"/>
        <end position="111"/>
    </location>
</feature>
<keyword evidence="1" id="KW-0812">Transmembrane</keyword>
<evidence type="ECO:0000313" key="3">
    <source>
        <dbReference type="Proteomes" id="UP000298653"/>
    </source>
</evidence>
<organism evidence="2 3">
    <name type="scientific">Anaerostipes rhamnosivorans</name>
    <dbReference type="NCBI Taxonomy" id="1229621"/>
    <lineage>
        <taxon>Bacteria</taxon>
        <taxon>Bacillati</taxon>
        <taxon>Bacillota</taxon>
        <taxon>Clostridia</taxon>
        <taxon>Lachnospirales</taxon>
        <taxon>Lachnospiraceae</taxon>
        <taxon>Anaerostipes</taxon>
    </lineage>
</organism>
<dbReference type="Proteomes" id="UP000298653">
    <property type="component" value="Chromosome"/>
</dbReference>
<dbReference type="RefSeq" id="WP_137329940.1">
    <property type="nucleotide sequence ID" value="NZ_CP040058.1"/>
</dbReference>
<name>A0A4P8IIQ5_9FIRM</name>
<sequence>MMNVRTSGLDRYYNIAKVLLCLTPFVCLAYLSMGAARTGGSISMAIGEDPKLAVMFLVSMINPFIAYLLIFMQKRLALDAGYAAVNLSLLIAAQMLLQNVWYILLLGFLLYKTLKTYGITLREAFKKEWNNKFLGTVSGSLVVMALAGICLFATVRIAMH</sequence>